<sequence>MSENKSGYILSNGEESKSDVASCVNYRLSPEEREVIIIMDDKDRKGKASCSSHTYMRKFEKQGWTCTGEEHYRDGTICTKYYEAPTASSITIGKAVRPRRQGKPMTEEHKRKLQEGRAAKKLQDSI</sequence>
<protein>
    <submittedName>
        <fullName evidence="2">Uncharacterized protein</fullName>
    </submittedName>
</protein>
<dbReference type="EMBL" id="CP050964">
    <property type="protein sequence ID" value="QIX93907.1"/>
    <property type="molecule type" value="Genomic_DNA"/>
</dbReference>
<reference evidence="2 3" key="1">
    <citation type="submission" date="2019-11" db="EMBL/GenBank/DDBJ databases">
        <title>FDA dAtabase for Regulatory Grade micrObial Sequences (FDA-ARGOS): Supporting development and validation of Infectious Disease Dx tests.</title>
        <authorList>
            <person name="Turner S."/>
            <person name="Byrd R."/>
            <person name="Tallon L."/>
            <person name="Sadzewicz L."/>
            <person name="Vavikolanu K."/>
            <person name="Mehta A."/>
            <person name="Aluvathingal J."/>
            <person name="Nadendla S."/>
            <person name="Myers T."/>
            <person name="Yan Y."/>
            <person name="Sichtig H."/>
        </authorList>
    </citation>
    <scope>NUCLEOTIDE SEQUENCE [LARGE SCALE GENOMIC DNA]</scope>
    <source>
        <strain evidence="2 3">FDAARGOS_739</strain>
    </source>
</reference>
<dbReference type="Proteomes" id="UP000501069">
    <property type="component" value="Chromosome"/>
</dbReference>
<dbReference type="GeneID" id="57964898"/>
<feature type="compositionally biased region" description="Basic and acidic residues" evidence="1">
    <location>
        <begin position="105"/>
        <end position="126"/>
    </location>
</feature>
<name>A0AAP9M7W1_9FIRM</name>
<dbReference type="RefSeq" id="WP_003523595.1">
    <property type="nucleotide sequence ID" value="NZ_CABKQO010000001.1"/>
</dbReference>
<proteinExistence type="predicted"/>
<feature type="region of interest" description="Disordered" evidence="1">
    <location>
        <begin position="95"/>
        <end position="126"/>
    </location>
</feature>
<gene>
    <name evidence="2" type="ORF">FOC47_27220</name>
</gene>
<dbReference type="AlphaFoldDB" id="A0AAP9M7W1"/>
<evidence type="ECO:0000256" key="1">
    <source>
        <dbReference type="SAM" id="MobiDB-lite"/>
    </source>
</evidence>
<evidence type="ECO:0000313" key="3">
    <source>
        <dbReference type="Proteomes" id="UP000501069"/>
    </source>
</evidence>
<organism evidence="2 3">
    <name type="scientific">Enterocloster clostridioformis</name>
    <dbReference type="NCBI Taxonomy" id="1531"/>
    <lineage>
        <taxon>Bacteria</taxon>
        <taxon>Bacillati</taxon>
        <taxon>Bacillota</taxon>
        <taxon>Clostridia</taxon>
        <taxon>Lachnospirales</taxon>
        <taxon>Lachnospiraceae</taxon>
        <taxon>Enterocloster</taxon>
    </lineage>
</organism>
<evidence type="ECO:0000313" key="2">
    <source>
        <dbReference type="EMBL" id="QIX93907.1"/>
    </source>
</evidence>
<accession>A0AAP9M7W1</accession>